<dbReference type="EMBL" id="LN899824">
    <property type="protein sequence ID" value="CUV30997.1"/>
    <property type="molecule type" value="Genomic_DNA"/>
</dbReference>
<sequence>MSYDLVIGIGNKVKNNPVVIGKIEYDELPMVSSLVKRQDSFFLTRISNLFEDESFSVDELREAQSHLFELMLTDLKPQERQLLHKLIAVVAYALSLQRPLHGVAD</sequence>
<organism evidence="1">
    <name type="scientific">Ralstonia solanacearum</name>
    <name type="common">Pseudomonas solanacearum</name>
    <dbReference type="NCBI Taxonomy" id="305"/>
    <lineage>
        <taxon>Bacteria</taxon>
        <taxon>Pseudomonadati</taxon>
        <taxon>Pseudomonadota</taxon>
        <taxon>Betaproteobacteria</taxon>
        <taxon>Burkholderiales</taxon>
        <taxon>Burkholderiaceae</taxon>
        <taxon>Ralstonia</taxon>
        <taxon>Ralstonia solanacearum species complex</taxon>
    </lineage>
</organism>
<protein>
    <submittedName>
        <fullName evidence="1">Uncharacterized protein</fullName>
    </submittedName>
</protein>
<accession>A0A0S4VA43</accession>
<proteinExistence type="predicted"/>
<evidence type="ECO:0000313" key="1">
    <source>
        <dbReference type="EMBL" id="CUV30997.1"/>
    </source>
</evidence>
<reference evidence="1" key="1">
    <citation type="submission" date="2015-10" db="EMBL/GenBank/DDBJ databases">
        <authorList>
            <person name="Gilbert D.G."/>
        </authorList>
    </citation>
    <scope>NUCLEOTIDE SEQUENCE</scope>
    <source>
        <strain evidence="1">Phyl III-seqv23</strain>
    </source>
</reference>
<dbReference type="AlphaFoldDB" id="A0A0S4VA43"/>
<dbReference type="EMBL" id="LN899827">
    <property type="protein sequence ID" value="CUV44200.1"/>
    <property type="molecule type" value="Genomic_DNA"/>
</dbReference>
<gene>
    <name evidence="1" type="ORF">RUN1985_v1_760114</name>
    <name evidence="2" type="ORF">TO10_v1_130112</name>
</gene>
<evidence type="ECO:0000313" key="2">
    <source>
        <dbReference type="EMBL" id="CUV44200.1"/>
    </source>
</evidence>
<name>A0A0S4VA43_RALSL</name>